<organism evidence="1 2">
    <name type="scientific">Roseibium aggregatum</name>
    <dbReference type="NCBI Taxonomy" id="187304"/>
    <lineage>
        <taxon>Bacteria</taxon>
        <taxon>Pseudomonadati</taxon>
        <taxon>Pseudomonadota</taxon>
        <taxon>Alphaproteobacteria</taxon>
        <taxon>Hyphomicrobiales</taxon>
        <taxon>Stappiaceae</taxon>
        <taxon>Roseibium</taxon>
    </lineage>
</organism>
<dbReference type="AlphaFoldDB" id="A0A926SAJ9"/>
<dbReference type="EMBL" id="JABFCZ010000035">
    <property type="protein sequence ID" value="MBD1549339.1"/>
    <property type="molecule type" value="Genomic_DNA"/>
</dbReference>
<proteinExistence type="predicted"/>
<dbReference type="Gene3D" id="1.25.40.10">
    <property type="entry name" value="Tetratricopeptide repeat domain"/>
    <property type="match status" value="1"/>
</dbReference>
<evidence type="ECO:0000313" key="2">
    <source>
        <dbReference type="Proteomes" id="UP000598467"/>
    </source>
</evidence>
<dbReference type="RefSeq" id="WP_190294027.1">
    <property type="nucleotide sequence ID" value="NZ_JABFCZ010000035.1"/>
</dbReference>
<evidence type="ECO:0008006" key="3">
    <source>
        <dbReference type="Google" id="ProtNLM"/>
    </source>
</evidence>
<gene>
    <name evidence="1" type="ORF">HK439_24025</name>
</gene>
<comment type="caution">
    <text evidence="1">The sequence shown here is derived from an EMBL/GenBank/DDBJ whole genome shotgun (WGS) entry which is preliminary data.</text>
</comment>
<dbReference type="SUPFAM" id="SSF48452">
    <property type="entry name" value="TPR-like"/>
    <property type="match status" value="1"/>
</dbReference>
<name>A0A926SAJ9_9HYPH</name>
<reference evidence="1" key="1">
    <citation type="submission" date="2020-05" db="EMBL/GenBank/DDBJ databases">
        <title>Identification of trans-AT polyketide cluster in two marine bacteria, producers of a novel glutaramide-containing polyketide sesbanimide D and analogs.</title>
        <authorList>
            <person name="Kacar D."/>
            <person name="Rodriguez P."/>
            <person name="Canedo L."/>
            <person name="Gonzalez E."/>
            <person name="Galan B."/>
            <person name="De La Calle F."/>
            <person name="Garcia J.L."/>
        </authorList>
    </citation>
    <scope>NUCLEOTIDE SEQUENCE</scope>
    <source>
        <strain evidence="1">PHM038</strain>
    </source>
</reference>
<dbReference type="Proteomes" id="UP000598467">
    <property type="component" value="Unassembled WGS sequence"/>
</dbReference>
<evidence type="ECO:0000313" key="1">
    <source>
        <dbReference type="EMBL" id="MBD1549339.1"/>
    </source>
</evidence>
<sequence length="417" mass="46696">MTQLAARQQELLQVMLQRPDDLDTAFEYATISAQLGDYEAAISTFERMLVYAPGLPRVELELGVLYFRLGSFDAARYYFEAALNTPNVPPEVEQKVSVYLAAIDSREDPAKFTASIALGVRYQSNANAGPGGRRVILNGTPFLLSETSTGRSDVNAFIAGRFHGAYDLGSQGDLLEGDLLVYGARYYDQVRLDSGIGELTLGPSFNMERFSIDNTRAGIYGIFSGVRLNHDGYLGALGLGSRFVSDISPRTRLNGKAEFRRRWYNDTADYPTVSDRSGYILLAELVLHHQISRSVLLRSQVFGDFEEAKKNWNQSWEAGFSLGGTYKFASMIKSLPDPWSIDMETGFAYRDFESPDPLISTTESEYDYEGWVRGVFSVPLREKYTVNLVGELRRQFSNYDLSTYTNASAMVNVVRNF</sequence>
<dbReference type="InterPro" id="IPR011990">
    <property type="entry name" value="TPR-like_helical_dom_sf"/>
</dbReference>
<protein>
    <recommendedName>
        <fullName evidence="3">Tetratricopeptide repeat protein</fullName>
    </recommendedName>
</protein>
<accession>A0A926SAJ9</accession>